<evidence type="ECO:0000256" key="11">
    <source>
        <dbReference type="ARBA" id="ARBA00046380"/>
    </source>
</evidence>
<comment type="caution">
    <text evidence="15">The sequence shown here is derived from an EMBL/GenBank/DDBJ whole genome shotgun (WGS) entry which is preliminary data.</text>
</comment>
<dbReference type="NCBIfam" id="TIGR01865">
    <property type="entry name" value="cas_Csn1"/>
    <property type="match status" value="1"/>
</dbReference>
<dbReference type="Pfam" id="PF18470">
    <property type="entry name" value="Cas9_a"/>
    <property type="match status" value="1"/>
</dbReference>
<evidence type="ECO:0000256" key="3">
    <source>
        <dbReference type="ARBA" id="ARBA00022723"/>
    </source>
</evidence>
<dbReference type="GO" id="GO:0008270">
    <property type="term" value="F:zinc ion binding"/>
    <property type="evidence" value="ECO:0007669"/>
    <property type="project" value="InterPro"/>
</dbReference>
<dbReference type="InterPro" id="IPR002711">
    <property type="entry name" value="HNH"/>
</dbReference>
<dbReference type="GO" id="GO:0051607">
    <property type="term" value="P:defense response to virus"/>
    <property type="evidence" value="ECO:0007669"/>
    <property type="project" value="UniProtKB-KW"/>
</dbReference>
<keyword evidence="8" id="KW-0051">Antiviral defense</keyword>
<keyword evidence="6" id="KW-0460">Magnesium</keyword>
<dbReference type="EMBL" id="VFNV01000001">
    <property type="protein sequence ID" value="TQK76598.1"/>
    <property type="molecule type" value="Genomic_DNA"/>
</dbReference>
<evidence type="ECO:0000256" key="8">
    <source>
        <dbReference type="ARBA" id="ARBA00023118"/>
    </source>
</evidence>
<dbReference type="InterPro" id="IPR041383">
    <property type="entry name" value="RuvC_III"/>
</dbReference>
<keyword evidence="7" id="KW-0694">RNA-binding</keyword>
<feature type="region of interest" description="Disordered" evidence="13">
    <location>
        <begin position="242"/>
        <end position="272"/>
    </location>
</feature>
<dbReference type="GO" id="GO:0003723">
    <property type="term" value="F:RNA binding"/>
    <property type="evidence" value="ECO:0007669"/>
    <property type="project" value="UniProtKB-UniRule"/>
</dbReference>
<evidence type="ECO:0000313" key="16">
    <source>
        <dbReference type="Proteomes" id="UP000316181"/>
    </source>
</evidence>
<feature type="domain" description="HNH Cas9-type" evidence="14">
    <location>
        <begin position="511"/>
        <end position="673"/>
    </location>
</feature>
<dbReference type="GO" id="GO:0004519">
    <property type="term" value="F:endonuclease activity"/>
    <property type="evidence" value="ECO:0007669"/>
    <property type="project" value="UniProtKB-UniRule"/>
</dbReference>
<feature type="region of interest" description="Disordered" evidence="13">
    <location>
        <begin position="520"/>
        <end position="545"/>
    </location>
</feature>
<dbReference type="Proteomes" id="UP000316181">
    <property type="component" value="Unassembled WGS sequence"/>
</dbReference>
<dbReference type="InterPro" id="IPR033114">
    <property type="entry name" value="HNH_CAS9"/>
</dbReference>
<name>A0A542SPU9_9MICO</name>
<dbReference type="GO" id="GO:0003677">
    <property type="term" value="F:DNA binding"/>
    <property type="evidence" value="ECO:0007669"/>
    <property type="project" value="UniProtKB-UniRule"/>
</dbReference>
<dbReference type="PROSITE" id="PS51749">
    <property type="entry name" value="HNH_CAS9"/>
    <property type="match status" value="1"/>
</dbReference>
<evidence type="ECO:0000256" key="7">
    <source>
        <dbReference type="ARBA" id="ARBA00022884"/>
    </source>
</evidence>
<dbReference type="RefSeq" id="WP_142111984.1">
    <property type="nucleotide sequence ID" value="NZ_BAAATB010000002.1"/>
</dbReference>
<comment type="cofactor">
    <cofactor evidence="1">
        <name>Mg(2+)</name>
        <dbReference type="ChEBI" id="CHEBI:18420"/>
    </cofactor>
</comment>
<evidence type="ECO:0000259" key="14">
    <source>
        <dbReference type="PROSITE" id="PS51749"/>
    </source>
</evidence>
<dbReference type="Pfam" id="PF01844">
    <property type="entry name" value="HNH"/>
    <property type="match status" value="1"/>
</dbReference>
<dbReference type="OrthoDB" id="5244068at2"/>
<keyword evidence="2 12" id="KW-0540">Nuclease</keyword>
<dbReference type="InterPro" id="IPR003615">
    <property type="entry name" value="HNH_nuc"/>
</dbReference>
<feature type="region of interest" description="Disordered" evidence="13">
    <location>
        <begin position="335"/>
        <end position="355"/>
    </location>
</feature>
<accession>A0A542SPU9</accession>
<organism evidence="15 16">
    <name type="scientific">Rarobacter incanus</name>
    <dbReference type="NCBI Taxonomy" id="153494"/>
    <lineage>
        <taxon>Bacteria</taxon>
        <taxon>Bacillati</taxon>
        <taxon>Actinomycetota</taxon>
        <taxon>Actinomycetes</taxon>
        <taxon>Micrococcales</taxon>
        <taxon>Rarobacteraceae</taxon>
        <taxon>Rarobacter</taxon>
    </lineage>
</organism>
<keyword evidence="5 12" id="KW-0378">Hydrolase</keyword>
<keyword evidence="10" id="KW-0464">Manganese</keyword>
<keyword evidence="16" id="KW-1185">Reference proteome</keyword>
<evidence type="ECO:0000256" key="5">
    <source>
        <dbReference type="ARBA" id="ARBA00022801"/>
    </source>
</evidence>
<keyword evidence="3" id="KW-0479">Metal-binding</keyword>
<dbReference type="InterPro" id="IPR041225">
    <property type="entry name" value="Cas9_Topo"/>
</dbReference>
<dbReference type="Pfam" id="PF18541">
    <property type="entry name" value="RuvC_III"/>
    <property type="match status" value="1"/>
</dbReference>
<evidence type="ECO:0000256" key="13">
    <source>
        <dbReference type="SAM" id="MobiDB-lite"/>
    </source>
</evidence>
<sequence>MTRTVAGIDVGANSVGVALWELDDDGTPVALLNAQTFLHDGGVHRGLEKAATSRLEAAGIARRTRRRYRRRKLRLEELDSVLASNGFQVATQPPKDPRAPWLYRAALAGGFIADPDRRALMIAESVRHIARHRGWRNPYQRVEALRGYTAPSEPFEKMADLLGVSPNNSDGEIMTVGQIVAEAIAEKSGLPAGPKLRGPSGAMVARLLQSDLANELHTIFEVQQVDPDTAWAIEQAVFAAESPRGSAEGRVGKDPLPGQRAHPRSSKSSPAFQEFRIRATIANLRISEAGTEHPLDKDQRRIVADWLLAWSDSESPTWGMVAELLGIPRRSLMGTANAGPDGEPATRPPTDRTNHLMSRCSVGAVREWWRDANEADRTAFTELIAGSRQTEASSEEQAEVDELFASLTPEELIKLEALDLPRGRAAYSVNSLRRLNARLSSSELDLHAALQAEFGVDNDWRPPVDPIGATIGNPAVDRVTRIVGRWLEQVGRRWGAPERVVIEHVRDAFVSVARAREMEREAESRRRKREAARQRFAAETGTPTDQVRDEQVRRFLIVERQDATCVYCGAGITYASSQLDHIRPRRGKSSRSTQDNLVAVCVSCNLSKSNTPFAVWAERSTNPNISVKDAVKRVKAWRHLSDLPNPAALRSLKTRVIRNIQTANYDDTDERPMESVAWMARELAARIQAHFKDETKVNVYRGSITAQARRAAGIDKAFTMIGGQGKQRLDRRHHVVDAAVVALMKPYAAQVLGERLAMRDAARYTPTADAAGWKTHEGSTPALVSEFRRWKHRMEAAVSLLQRALDEDTIIVRRPLRLTPNVGRLHEDQVASFYPKKTKKNEASAPVIRLGDELPASLIDRASTPALWHALTRHEDYDPQRGLPESSARRIRVQGRLVEAMDPLEFFPTPAAALTVRGGWVKLGDALHHARVYRFQHRGKTVYGMIRVFAIDLRGARGGDVFGFDLDPGSISMRTAETKCRNAVVNGEAEYLGWLVPGDEIQVKVPIARGSIGEFLEAFPGITRWEVTGLESPTTLKVRPLLLSKEATPADLSENATTVIQKAWRPKINVLMQMPGLKVVRRDTLGRERQESAAHLPVSWSPQAE</sequence>
<dbReference type="InterPro" id="IPR036397">
    <property type="entry name" value="RNaseH_sf"/>
</dbReference>
<dbReference type="Pfam" id="PF18525">
    <property type="entry name" value="Cas9_C"/>
    <property type="match status" value="1"/>
</dbReference>
<dbReference type="InterPro" id="IPR041217">
    <property type="entry name" value="Cas9_C"/>
</dbReference>
<dbReference type="InterPro" id="IPR040796">
    <property type="entry name" value="Cas9_b_hairpin"/>
</dbReference>
<evidence type="ECO:0000256" key="9">
    <source>
        <dbReference type="ARBA" id="ARBA00023125"/>
    </source>
</evidence>
<dbReference type="InterPro" id="IPR040619">
    <property type="entry name" value="Cas9_alpha-helical_lobe"/>
</dbReference>
<evidence type="ECO:0000256" key="10">
    <source>
        <dbReference type="ARBA" id="ARBA00023211"/>
    </source>
</evidence>
<evidence type="ECO:0000313" key="15">
    <source>
        <dbReference type="EMBL" id="TQK76598.1"/>
    </source>
</evidence>
<dbReference type="InterPro" id="IPR028629">
    <property type="entry name" value="Cas9"/>
</dbReference>
<dbReference type="Pfam" id="PF17894">
    <property type="entry name" value="Cas9_Topo"/>
    <property type="match status" value="1"/>
</dbReference>
<protein>
    <submittedName>
        <fullName evidence="15">CRISPR-associated endonuclease Csn1</fullName>
    </submittedName>
</protein>
<dbReference type="GO" id="GO:0016787">
    <property type="term" value="F:hydrolase activity"/>
    <property type="evidence" value="ECO:0007669"/>
    <property type="project" value="UniProtKB-KW"/>
</dbReference>
<reference evidence="15 16" key="1">
    <citation type="submission" date="2019-06" db="EMBL/GenBank/DDBJ databases">
        <title>Sequencing the genomes of 1000 actinobacteria strains.</title>
        <authorList>
            <person name="Klenk H.-P."/>
        </authorList>
    </citation>
    <scope>NUCLEOTIDE SEQUENCE [LARGE SCALE GENOMIC DNA]</scope>
    <source>
        <strain evidence="15 16">DSM 10596</strain>
    </source>
</reference>
<evidence type="ECO:0000256" key="12">
    <source>
        <dbReference type="PROSITE-ProRule" id="PRU01085"/>
    </source>
</evidence>
<evidence type="ECO:0000256" key="2">
    <source>
        <dbReference type="ARBA" id="ARBA00022722"/>
    </source>
</evidence>
<proteinExistence type="predicted"/>
<gene>
    <name evidence="15" type="ORF">FB389_1282</name>
</gene>
<dbReference type="SMART" id="SM00507">
    <property type="entry name" value="HNHc"/>
    <property type="match status" value="1"/>
</dbReference>
<dbReference type="AlphaFoldDB" id="A0A542SPU9"/>
<keyword evidence="9 12" id="KW-0238">DNA-binding</keyword>
<evidence type="ECO:0000256" key="6">
    <source>
        <dbReference type="ARBA" id="ARBA00022842"/>
    </source>
</evidence>
<evidence type="ECO:0000256" key="4">
    <source>
        <dbReference type="ARBA" id="ARBA00022759"/>
    </source>
</evidence>
<dbReference type="Pfam" id="PF17893">
    <property type="entry name" value="Cas9_b_hairpin"/>
    <property type="match status" value="1"/>
</dbReference>
<dbReference type="Gene3D" id="3.30.70.3520">
    <property type="match status" value="1"/>
</dbReference>
<dbReference type="Gene3D" id="3.30.420.10">
    <property type="entry name" value="Ribonuclease H-like superfamily/Ribonuclease H"/>
    <property type="match status" value="3"/>
</dbReference>
<comment type="subunit">
    <text evidence="11">Monomer. Binds crRNA and tracrRNA.</text>
</comment>
<evidence type="ECO:0000256" key="1">
    <source>
        <dbReference type="ARBA" id="ARBA00001946"/>
    </source>
</evidence>
<keyword evidence="4 12" id="KW-0255">Endonuclease</keyword>